<dbReference type="RefSeq" id="WP_187466887.1">
    <property type="nucleotide sequence ID" value="NZ_JACSIT010000104.1"/>
</dbReference>
<dbReference type="Proteomes" id="UP000650081">
    <property type="component" value="Unassembled WGS sequence"/>
</dbReference>
<organism evidence="2 3">
    <name type="scientific">Neolewinella lacunae</name>
    <dbReference type="NCBI Taxonomy" id="1517758"/>
    <lineage>
        <taxon>Bacteria</taxon>
        <taxon>Pseudomonadati</taxon>
        <taxon>Bacteroidota</taxon>
        <taxon>Saprospiria</taxon>
        <taxon>Saprospirales</taxon>
        <taxon>Lewinellaceae</taxon>
        <taxon>Neolewinella</taxon>
    </lineage>
</organism>
<dbReference type="AlphaFoldDB" id="A0A923PIQ5"/>
<feature type="signal peptide" evidence="1">
    <location>
        <begin position="1"/>
        <end position="19"/>
    </location>
</feature>
<evidence type="ECO:0000256" key="1">
    <source>
        <dbReference type="SAM" id="SignalP"/>
    </source>
</evidence>
<sequence>MKKLIAFLVFFCSFLTVHAQDTTYVPAEPPFSVTRMALHYYSIKWTDEQWKALAGQEVELVYLIDKVGEPFLQASRGLPDQSVQDSFSIATGSLPYFTPARQGGVFVESIYSIRFSFPAYQRVASRDSILFFNYFVPISREELAEKYVKDYNAVFLDFNLNFLNHLGTPGSYLKSGVGFDVYIGGNWNPHWGAALAMGVEFNGKQRSFPDDPIPGRLDAASGVWVGGLVNHDLKMTDRGLLSVRGELAYGALNAANRIDPDLEEGWVQYRGLHTGVHFNFAWRFSRFSPNPGIIDEHVTARYSAVNFTGGLRYRYYGNKEGTGAHFFIGVGYRLGRDDFRRR</sequence>
<evidence type="ECO:0000313" key="3">
    <source>
        <dbReference type="Proteomes" id="UP000650081"/>
    </source>
</evidence>
<dbReference type="EMBL" id="JACSIT010000104">
    <property type="protein sequence ID" value="MBC6994817.1"/>
    <property type="molecule type" value="Genomic_DNA"/>
</dbReference>
<evidence type="ECO:0000313" key="2">
    <source>
        <dbReference type="EMBL" id="MBC6994817.1"/>
    </source>
</evidence>
<feature type="chain" id="PRO_5037299485" evidence="1">
    <location>
        <begin position="20"/>
        <end position="342"/>
    </location>
</feature>
<gene>
    <name evidence="2" type="ORF">H9S92_11620</name>
</gene>
<accession>A0A923PIQ5</accession>
<name>A0A923PIQ5_9BACT</name>
<proteinExistence type="predicted"/>
<keyword evidence="3" id="KW-1185">Reference proteome</keyword>
<reference evidence="2" key="1">
    <citation type="submission" date="2020-08" db="EMBL/GenBank/DDBJ databases">
        <title>Lewinella bacteria from marine environments.</title>
        <authorList>
            <person name="Zhong Y."/>
        </authorList>
    </citation>
    <scope>NUCLEOTIDE SEQUENCE</scope>
    <source>
        <strain evidence="2">KCTC 42187</strain>
    </source>
</reference>
<protein>
    <submittedName>
        <fullName evidence="2">Uncharacterized protein</fullName>
    </submittedName>
</protein>
<comment type="caution">
    <text evidence="2">The sequence shown here is derived from an EMBL/GenBank/DDBJ whole genome shotgun (WGS) entry which is preliminary data.</text>
</comment>
<keyword evidence="1" id="KW-0732">Signal</keyword>